<dbReference type="EMBL" id="VITN01000034">
    <property type="protein sequence ID" value="TWB10500.1"/>
    <property type="molecule type" value="Genomic_DNA"/>
</dbReference>
<dbReference type="Proteomes" id="UP000319859">
    <property type="component" value="Unassembled WGS sequence"/>
</dbReference>
<reference evidence="3 4" key="1">
    <citation type="submission" date="2019-06" db="EMBL/GenBank/DDBJ databases">
        <title>Genomic Encyclopedia of Type Strains, Phase IV (KMG-V): Genome sequencing to study the core and pangenomes of soil and plant-associated prokaryotes.</title>
        <authorList>
            <person name="Whitman W."/>
        </authorList>
    </citation>
    <scope>NUCLEOTIDE SEQUENCE [LARGE SCALE GENOMIC DNA]</scope>
    <source>
        <strain evidence="3 4">BR 11880</strain>
    </source>
</reference>
<comment type="caution">
    <text evidence="3">The sequence shown here is derived from an EMBL/GenBank/DDBJ whole genome shotgun (WGS) entry which is preliminary data.</text>
</comment>
<evidence type="ECO:0000313" key="4">
    <source>
        <dbReference type="Proteomes" id="UP000319859"/>
    </source>
</evidence>
<evidence type="ECO:0000313" key="3">
    <source>
        <dbReference type="EMBL" id="TWB10500.1"/>
    </source>
</evidence>
<evidence type="ECO:0000256" key="1">
    <source>
        <dbReference type="ARBA" id="ARBA00009981"/>
    </source>
</evidence>
<dbReference type="InterPro" id="IPR051416">
    <property type="entry name" value="phD-YefM_TA_antitoxins"/>
</dbReference>
<dbReference type="InterPro" id="IPR006442">
    <property type="entry name" value="Antitoxin_Phd/YefM"/>
</dbReference>
<dbReference type="Pfam" id="PF02604">
    <property type="entry name" value="PhdYeFM_antitox"/>
    <property type="match status" value="1"/>
</dbReference>
<dbReference type="Gene3D" id="3.40.1620.10">
    <property type="entry name" value="YefM-like domain"/>
    <property type="match status" value="1"/>
</dbReference>
<dbReference type="AlphaFoldDB" id="A0A560EMA4"/>
<dbReference type="PANTHER" id="PTHR35377:SF4">
    <property type="entry name" value="PREVENT-HOST-DEATH FAMILY PROTEIN"/>
    <property type="match status" value="1"/>
</dbReference>
<evidence type="ECO:0000256" key="2">
    <source>
        <dbReference type="RuleBase" id="RU362080"/>
    </source>
</evidence>
<organism evidence="3 4">
    <name type="scientific">Nitrospirillum amazonense</name>
    <dbReference type="NCBI Taxonomy" id="28077"/>
    <lineage>
        <taxon>Bacteria</taxon>
        <taxon>Pseudomonadati</taxon>
        <taxon>Pseudomonadota</taxon>
        <taxon>Alphaproteobacteria</taxon>
        <taxon>Rhodospirillales</taxon>
        <taxon>Azospirillaceae</taxon>
        <taxon>Nitrospirillum</taxon>
    </lineage>
</organism>
<dbReference type="PANTHER" id="PTHR35377">
    <property type="entry name" value="ANTITOXIN VAPB49-RELATED-RELATED"/>
    <property type="match status" value="1"/>
</dbReference>
<accession>A0A560EMA4</accession>
<gene>
    <name evidence="3" type="ORF">FBZ89_13424</name>
</gene>
<sequence>MRTVNIHEAKAHLSRLVDRAAQGETFIIAKAGKPLVKVVALGETESRQPRRLGFLAGQFQIPNDFDRMGSGDIADLFADDTP</sequence>
<proteinExistence type="inferred from homology"/>
<dbReference type="SUPFAM" id="SSF143120">
    <property type="entry name" value="YefM-like"/>
    <property type="match status" value="1"/>
</dbReference>
<comment type="function">
    <text evidence="2">Antitoxin component of a type II toxin-antitoxin (TA) system.</text>
</comment>
<dbReference type="OrthoDB" id="9800503at2"/>
<dbReference type="InterPro" id="IPR036165">
    <property type="entry name" value="YefM-like_sf"/>
</dbReference>
<name>A0A560EMA4_9PROT</name>
<protein>
    <recommendedName>
        <fullName evidence="2">Antitoxin</fullName>
    </recommendedName>
</protein>
<dbReference type="NCBIfam" id="TIGR01552">
    <property type="entry name" value="phd_fam"/>
    <property type="match status" value="1"/>
</dbReference>
<dbReference type="RefSeq" id="WP_145754309.1">
    <property type="nucleotide sequence ID" value="NZ_VITN01000034.1"/>
</dbReference>
<comment type="similarity">
    <text evidence="1 2">Belongs to the phD/YefM antitoxin family.</text>
</comment>